<evidence type="ECO:0000313" key="2">
    <source>
        <dbReference type="EMBL" id="CAB3397160.1"/>
    </source>
</evidence>
<comment type="caution">
    <text evidence="2">The sequence shown here is derived from an EMBL/GenBank/DDBJ whole genome shotgun (WGS) entry which is preliminary data.</text>
</comment>
<evidence type="ECO:0000256" key="1">
    <source>
        <dbReference type="SAM" id="MobiDB-lite"/>
    </source>
</evidence>
<feature type="region of interest" description="Disordered" evidence="1">
    <location>
        <begin position="53"/>
        <end position="75"/>
    </location>
</feature>
<protein>
    <submittedName>
        <fullName evidence="2">Uncharacterized protein</fullName>
    </submittedName>
</protein>
<organism evidence="2 3">
    <name type="scientific">Caenorhabditis bovis</name>
    <dbReference type="NCBI Taxonomy" id="2654633"/>
    <lineage>
        <taxon>Eukaryota</taxon>
        <taxon>Metazoa</taxon>
        <taxon>Ecdysozoa</taxon>
        <taxon>Nematoda</taxon>
        <taxon>Chromadorea</taxon>
        <taxon>Rhabditida</taxon>
        <taxon>Rhabditina</taxon>
        <taxon>Rhabditomorpha</taxon>
        <taxon>Rhabditoidea</taxon>
        <taxon>Rhabditidae</taxon>
        <taxon>Peloderinae</taxon>
        <taxon>Caenorhabditis</taxon>
    </lineage>
</organism>
<dbReference type="Proteomes" id="UP000494206">
    <property type="component" value="Unassembled WGS sequence"/>
</dbReference>
<dbReference type="EMBL" id="CADEPM010000001">
    <property type="protein sequence ID" value="CAB3397160.1"/>
    <property type="molecule type" value="Genomic_DNA"/>
</dbReference>
<name>A0A8S1E9T6_9PELO</name>
<accession>A0A8S1E9T6</accession>
<feature type="region of interest" description="Disordered" evidence="1">
    <location>
        <begin position="134"/>
        <end position="153"/>
    </location>
</feature>
<sequence>MVVEVEDAAEVGPPRKRVKFYHFTEEVLFEVVEGPRKGFKRTRVNGPEIRKVKTELSESPAKRRRPKEVSQEEMHATFGPDAEPVELDMTPHSYFCYRYCVAGCAHDCPCRKDLVRCCPRCPCNPRTCTNYDLEREHQRRSARASRAERRRTANREWAAMEPVTDGMAEQERRLAEKAAAAALMKPRWSVFSEEDEDEPEEKMAVILEFLDVMNQRTNDIDPSDGMNAQDQCAHAMVIGIAFEKLKRRQIDQFKKDIINCTERFDQMNGTIFVEVAEHRMTVLNEW</sequence>
<keyword evidence="3" id="KW-1185">Reference proteome</keyword>
<proteinExistence type="predicted"/>
<dbReference type="AlphaFoldDB" id="A0A8S1E9T6"/>
<gene>
    <name evidence="2" type="ORF">CBOVIS_LOCUS620</name>
</gene>
<evidence type="ECO:0000313" key="3">
    <source>
        <dbReference type="Proteomes" id="UP000494206"/>
    </source>
</evidence>
<reference evidence="2 3" key="1">
    <citation type="submission" date="2020-04" db="EMBL/GenBank/DDBJ databases">
        <authorList>
            <person name="Laetsch R D."/>
            <person name="Stevens L."/>
            <person name="Kumar S."/>
            <person name="Blaxter L. M."/>
        </authorList>
    </citation>
    <scope>NUCLEOTIDE SEQUENCE [LARGE SCALE GENOMIC DNA]</scope>
</reference>